<keyword evidence="6" id="KW-1185">Reference proteome</keyword>
<comment type="similarity">
    <text evidence="1">Belongs to the TRAFAC class dynamin-like GTPase superfamily. IRG family.</text>
</comment>
<feature type="domain" description="IRG-type G" evidence="5">
    <location>
        <begin position="43"/>
        <end position="223"/>
    </location>
</feature>
<keyword evidence="4" id="KW-0342">GTP-binding</keyword>
<dbReference type="InterPro" id="IPR030385">
    <property type="entry name" value="G_IRG_dom"/>
</dbReference>
<reference evidence="7" key="1">
    <citation type="submission" date="2025-08" db="UniProtKB">
        <authorList>
            <consortium name="RefSeq"/>
        </authorList>
    </citation>
    <scope>IDENTIFICATION</scope>
    <source>
        <tissue evidence="7">Blood</tissue>
    </source>
</reference>
<keyword evidence="2" id="KW-0547">Nucleotide-binding</keyword>
<gene>
    <name evidence="7" type="primary">LOC129342968</name>
</gene>
<dbReference type="InterPro" id="IPR027417">
    <property type="entry name" value="P-loop_NTPase"/>
</dbReference>
<sequence length="412" mass="46840">MGSSPSKSVVMDELQEMEVALRGKDLPGTMEEINKDLNALKNTTVDIAITGVSGAGKSSLVNALRGMTDDEEGAAESGVMQTTTALKGYPHPLFPNVMLWDLPGIGTSQFKAKEYLKTFSFKEYDLFIIVSSERFTENDVLLAREIHKIKKKFYYVRTKVDVSIDSERRRPNFSEENTLEKIRKYCCDNLSETGYSNPKVFLISRWDWSIYDFPLLYSALENDLDDLKRHVLIESMPGFSREIIRKKKAAMDALIWKVALVSCGIRATPVPGFHLSCDIAFLEETMRYFCKVFAFDEFSLRRLAHWATIPFDELRSAVKRSPMASQITKEFVTDLLNKSMCAMTIEAEFILDLIPVLGSLCGVVSFTTVFYMLKSFLYDVEEDAENIWAKAAEYVQPKPCTVPRTPQENRLK</sequence>
<dbReference type="KEGG" id="emc:129342968"/>
<dbReference type="RefSeq" id="XP_054854899.1">
    <property type="nucleotide sequence ID" value="XM_054998924.1"/>
</dbReference>
<dbReference type="SUPFAM" id="SSF52540">
    <property type="entry name" value="P-loop containing nucleoside triphosphate hydrolases"/>
    <property type="match status" value="1"/>
</dbReference>
<dbReference type="AlphaFoldDB" id="A0AA97LGU3"/>
<evidence type="ECO:0000259" key="5">
    <source>
        <dbReference type="PROSITE" id="PS51716"/>
    </source>
</evidence>
<dbReference type="Pfam" id="PF05049">
    <property type="entry name" value="IIGP"/>
    <property type="match status" value="1"/>
</dbReference>
<dbReference type="PANTHER" id="PTHR32341:SF17">
    <property type="entry name" value="IRG-TYPE G DOMAIN-CONTAINING PROTEIN"/>
    <property type="match status" value="1"/>
</dbReference>
<evidence type="ECO:0000256" key="3">
    <source>
        <dbReference type="ARBA" id="ARBA00022801"/>
    </source>
</evidence>
<evidence type="ECO:0000313" key="6">
    <source>
        <dbReference type="Proteomes" id="UP001190640"/>
    </source>
</evidence>
<evidence type="ECO:0000313" key="7">
    <source>
        <dbReference type="RefSeq" id="XP_054854899.1"/>
    </source>
</evidence>
<organism evidence="6 7">
    <name type="scientific">Eublepharis macularius</name>
    <name type="common">Leopard gecko</name>
    <name type="synonym">Cyrtodactylus macularius</name>
    <dbReference type="NCBI Taxonomy" id="481883"/>
    <lineage>
        <taxon>Eukaryota</taxon>
        <taxon>Metazoa</taxon>
        <taxon>Chordata</taxon>
        <taxon>Craniata</taxon>
        <taxon>Vertebrata</taxon>
        <taxon>Euteleostomi</taxon>
        <taxon>Lepidosauria</taxon>
        <taxon>Squamata</taxon>
        <taxon>Bifurcata</taxon>
        <taxon>Gekkota</taxon>
        <taxon>Eublepharidae</taxon>
        <taxon>Eublepharinae</taxon>
        <taxon>Eublepharis</taxon>
    </lineage>
</organism>
<protein>
    <submittedName>
        <fullName evidence="7">Interferon-inducible GTPase 5-like</fullName>
    </submittedName>
</protein>
<evidence type="ECO:0000256" key="2">
    <source>
        <dbReference type="ARBA" id="ARBA00022741"/>
    </source>
</evidence>
<dbReference type="GeneID" id="129342968"/>
<proteinExistence type="inferred from homology"/>
<evidence type="ECO:0000256" key="1">
    <source>
        <dbReference type="ARBA" id="ARBA00005429"/>
    </source>
</evidence>
<dbReference type="PROSITE" id="PS51716">
    <property type="entry name" value="G_IRG"/>
    <property type="match status" value="1"/>
</dbReference>
<accession>A0AA97LGU3</accession>
<evidence type="ECO:0000256" key="4">
    <source>
        <dbReference type="ARBA" id="ARBA00023134"/>
    </source>
</evidence>
<dbReference type="GO" id="GO:0003924">
    <property type="term" value="F:GTPase activity"/>
    <property type="evidence" value="ECO:0007669"/>
    <property type="project" value="TreeGrafter"/>
</dbReference>
<dbReference type="Gene3D" id="3.40.50.300">
    <property type="entry name" value="P-loop containing nucleotide triphosphate hydrolases"/>
    <property type="match status" value="1"/>
</dbReference>
<dbReference type="GO" id="GO:0005525">
    <property type="term" value="F:GTP binding"/>
    <property type="evidence" value="ECO:0007669"/>
    <property type="project" value="UniProtKB-KW"/>
</dbReference>
<dbReference type="PANTHER" id="PTHR32341">
    <property type="entry name" value="INTERFERON-INDUCIBLE GTPASE"/>
    <property type="match status" value="1"/>
</dbReference>
<dbReference type="GO" id="GO:0016020">
    <property type="term" value="C:membrane"/>
    <property type="evidence" value="ECO:0007669"/>
    <property type="project" value="InterPro"/>
</dbReference>
<dbReference type="InterPro" id="IPR007743">
    <property type="entry name" value="Immunity-related_GTPase-like"/>
</dbReference>
<keyword evidence="3" id="KW-0378">Hydrolase</keyword>
<dbReference type="InterPro" id="IPR051515">
    <property type="entry name" value="IRG"/>
</dbReference>
<dbReference type="FunFam" id="3.40.50.300:FF:000541">
    <property type="entry name" value="Immunity related GTPase M"/>
    <property type="match status" value="1"/>
</dbReference>
<dbReference type="Proteomes" id="UP001190640">
    <property type="component" value="Chromosome 15"/>
</dbReference>
<name>A0AA97LGU3_EUBMA</name>